<dbReference type="RefSeq" id="WP_084287388.1">
    <property type="nucleotide sequence ID" value="NZ_FWYB01000001.1"/>
</dbReference>
<sequence length="305" mass="34658">MKADQFKELLDKYLTGTATEEERKIIDLWYSSYGDDDCKDLPLAAAAENEPQIKRLNLKPYYKYAAIIAMLIPALFFTRSIFKKSEKTNIIAEIYDTYSTTSESKRITLSDRSIIHLSPNSVLKVASSFGKSQQREVYLDGGEAFFEVTKDPEHPFIVHAGQINTKVLGTKFAITTSAKGLTEVSVSEGKVAVGDSKNTFDVLLPGKKLSYRPANNKWKVEDFATRDHNLWAGQTINLNHASFRELKNHIKTIYGVRIFSRNPKTAAYTYNMRIRSSRSLDKTLKIICSIHDNKYRRTSNGIEIY</sequence>
<feature type="transmembrane region" description="Helical" evidence="1">
    <location>
        <begin position="61"/>
        <end position="82"/>
    </location>
</feature>
<dbReference type="InterPro" id="IPR012373">
    <property type="entry name" value="Ferrdict_sens_TM"/>
</dbReference>
<keyword evidence="5" id="KW-1185">Reference proteome</keyword>
<evidence type="ECO:0000259" key="3">
    <source>
        <dbReference type="Pfam" id="PF16344"/>
    </source>
</evidence>
<evidence type="ECO:0000259" key="2">
    <source>
        <dbReference type="Pfam" id="PF04773"/>
    </source>
</evidence>
<keyword evidence="1" id="KW-0472">Membrane</keyword>
<dbReference type="OrthoDB" id="1452822at2"/>
<dbReference type="GO" id="GO:0016989">
    <property type="term" value="F:sigma factor antagonist activity"/>
    <property type="evidence" value="ECO:0007669"/>
    <property type="project" value="TreeGrafter"/>
</dbReference>
<accession>A0A1W2ARD0</accession>
<feature type="domain" description="FecR protein" evidence="2">
    <location>
        <begin position="96"/>
        <end position="191"/>
    </location>
</feature>
<dbReference type="Pfam" id="PF16344">
    <property type="entry name" value="FecR_C"/>
    <property type="match status" value="1"/>
</dbReference>
<feature type="domain" description="Protein FecR C-terminal" evidence="3">
    <location>
        <begin position="236"/>
        <end position="303"/>
    </location>
</feature>
<protein>
    <submittedName>
        <fullName evidence="4">FecR family protein</fullName>
    </submittedName>
</protein>
<dbReference type="InterPro" id="IPR006860">
    <property type="entry name" value="FecR"/>
</dbReference>
<gene>
    <name evidence="4" type="ORF">SAMN04488101_101853</name>
</gene>
<dbReference type="EMBL" id="FWYB01000001">
    <property type="protein sequence ID" value="SMC63001.1"/>
    <property type="molecule type" value="Genomic_DNA"/>
</dbReference>
<reference evidence="4 5" key="1">
    <citation type="submission" date="2017-04" db="EMBL/GenBank/DDBJ databases">
        <authorList>
            <person name="Afonso C.L."/>
            <person name="Miller P.J."/>
            <person name="Scott M.A."/>
            <person name="Spackman E."/>
            <person name="Goraichik I."/>
            <person name="Dimitrov K.M."/>
            <person name="Suarez D.L."/>
            <person name="Swayne D.E."/>
        </authorList>
    </citation>
    <scope>NUCLEOTIDE SEQUENCE [LARGE SCALE GENOMIC DNA]</scope>
    <source>
        <strain evidence="4 5">DSM 19625</strain>
    </source>
</reference>
<dbReference type="Proteomes" id="UP000192678">
    <property type="component" value="Unassembled WGS sequence"/>
</dbReference>
<dbReference type="Gene3D" id="3.55.50.30">
    <property type="match status" value="1"/>
</dbReference>
<keyword evidence="1" id="KW-1133">Transmembrane helix</keyword>
<name>A0A1W2ARD0_9SPHI</name>
<dbReference type="PIRSF" id="PIRSF018266">
    <property type="entry name" value="FecR"/>
    <property type="match status" value="1"/>
</dbReference>
<evidence type="ECO:0000313" key="5">
    <source>
        <dbReference type="Proteomes" id="UP000192678"/>
    </source>
</evidence>
<dbReference type="Gene3D" id="2.60.120.1440">
    <property type="match status" value="1"/>
</dbReference>
<organism evidence="4 5">
    <name type="scientific">Pedobacter nyackensis</name>
    <dbReference type="NCBI Taxonomy" id="475255"/>
    <lineage>
        <taxon>Bacteria</taxon>
        <taxon>Pseudomonadati</taxon>
        <taxon>Bacteroidota</taxon>
        <taxon>Sphingobacteriia</taxon>
        <taxon>Sphingobacteriales</taxon>
        <taxon>Sphingobacteriaceae</taxon>
        <taxon>Pedobacter</taxon>
    </lineage>
</organism>
<dbReference type="PANTHER" id="PTHR30273">
    <property type="entry name" value="PERIPLASMIC SIGNAL SENSOR AND SIGMA FACTOR ACTIVATOR FECR-RELATED"/>
    <property type="match status" value="1"/>
</dbReference>
<dbReference type="AlphaFoldDB" id="A0A1W2ARD0"/>
<dbReference type="Pfam" id="PF04773">
    <property type="entry name" value="FecR"/>
    <property type="match status" value="1"/>
</dbReference>
<dbReference type="PANTHER" id="PTHR30273:SF2">
    <property type="entry name" value="PROTEIN FECR"/>
    <property type="match status" value="1"/>
</dbReference>
<proteinExistence type="predicted"/>
<evidence type="ECO:0000256" key="1">
    <source>
        <dbReference type="SAM" id="Phobius"/>
    </source>
</evidence>
<evidence type="ECO:0000313" key="4">
    <source>
        <dbReference type="EMBL" id="SMC63001.1"/>
    </source>
</evidence>
<keyword evidence="1" id="KW-0812">Transmembrane</keyword>
<dbReference type="InterPro" id="IPR032508">
    <property type="entry name" value="FecR_C"/>
</dbReference>
<dbReference type="STRING" id="475255.SAMN04488101_101853"/>